<gene>
    <name evidence="1" type="ORF">I4X03_004530</name>
</gene>
<dbReference type="RefSeq" id="WP_223466377.1">
    <property type="nucleotide sequence ID" value="NZ_JAFBIL020000002.1"/>
</dbReference>
<reference evidence="1 2" key="1">
    <citation type="submission" date="2021-01" db="EMBL/GenBank/DDBJ databases">
        <authorList>
            <person name="Ruan W."/>
            <person name="Khan S.A."/>
            <person name="Jeon C.O."/>
        </authorList>
    </citation>
    <scope>NUCLEOTIDE SEQUENCE [LARGE SCALE GENOMIC DNA]</scope>
    <source>
        <strain evidence="1 2">R798</strain>
    </source>
</reference>
<proteinExistence type="predicted"/>
<dbReference type="EMBL" id="JAFBIL020000002">
    <property type="protein sequence ID" value="MBZ2206523.1"/>
    <property type="molecule type" value="Genomic_DNA"/>
</dbReference>
<evidence type="ECO:0000313" key="1">
    <source>
        <dbReference type="EMBL" id="MBZ2206523.1"/>
    </source>
</evidence>
<comment type="caution">
    <text evidence="1">The sequence shown here is derived from an EMBL/GenBank/DDBJ whole genome shotgun (WGS) entry which is preliminary data.</text>
</comment>
<organism evidence="1 2">
    <name type="scientific">Massilia soli</name>
    <dbReference type="NCBI Taxonomy" id="2792854"/>
    <lineage>
        <taxon>Bacteria</taxon>
        <taxon>Pseudomonadati</taxon>
        <taxon>Pseudomonadota</taxon>
        <taxon>Betaproteobacteria</taxon>
        <taxon>Burkholderiales</taxon>
        <taxon>Oxalobacteraceae</taxon>
        <taxon>Telluria group</taxon>
        <taxon>Massilia</taxon>
    </lineage>
</organism>
<reference evidence="1 2" key="2">
    <citation type="submission" date="2021-08" db="EMBL/GenBank/DDBJ databases">
        <title>Massilia sp. R798.</title>
        <authorList>
            <person name="Baek J.H."/>
            <person name="Jung H.S."/>
            <person name="Kim K.R."/>
            <person name="Jeon C.O."/>
        </authorList>
    </citation>
    <scope>NUCLEOTIDE SEQUENCE [LARGE SCALE GENOMIC DNA]</scope>
    <source>
        <strain evidence="1 2">R798</strain>
    </source>
</reference>
<sequence length="134" mass="15571">MSISLFSAALNSQPEQNLMPSNWPIEVLIMWCRTLALHGDRAFSPRQNEELYAALGLYVERILSQQDTERLRIFRDNSDLMFDQLVAELDEAIRNELISQTIHYGTGRVSLEDLFHAHFTERTLSQECNDLDRK</sequence>
<dbReference type="Proteomes" id="UP000809349">
    <property type="component" value="Unassembled WGS sequence"/>
</dbReference>
<keyword evidence="2" id="KW-1185">Reference proteome</keyword>
<accession>A0ABS7SMK4</accession>
<name>A0ABS7SMK4_9BURK</name>
<protein>
    <submittedName>
        <fullName evidence="1">Uncharacterized protein</fullName>
    </submittedName>
</protein>
<evidence type="ECO:0000313" key="2">
    <source>
        <dbReference type="Proteomes" id="UP000809349"/>
    </source>
</evidence>